<gene>
    <name evidence="1" type="ORF">Llon_0306</name>
</gene>
<dbReference type="Proteomes" id="UP000054997">
    <property type="component" value="Unassembled WGS sequence"/>
</dbReference>
<proteinExistence type="predicted"/>
<evidence type="ECO:0000313" key="2">
    <source>
        <dbReference type="Proteomes" id="UP000054997"/>
    </source>
</evidence>
<protein>
    <submittedName>
        <fullName evidence="1">Uncharacterized protein</fullName>
    </submittedName>
</protein>
<dbReference type="PATRIC" id="fig|45068.5.peg.325"/>
<reference evidence="1 2" key="1">
    <citation type="submission" date="2015-11" db="EMBL/GenBank/DDBJ databases">
        <title>Genomic analysis of 38 Legionella species identifies large and diverse effector repertoires.</title>
        <authorList>
            <person name="Burstein D."/>
            <person name="Amaro F."/>
            <person name="Zusman T."/>
            <person name="Lifshitz Z."/>
            <person name="Cohen O."/>
            <person name="Gilbert J.A."/>
            <person name="Pupko T."/>
            <person name="Shuman H.A."/>
            <person name="Segal G."/>
        </authorList>
    </citation>
    <scope>NUCLEOTIDE SEQUENCE [LARGE SCALE GENOMIC DNA]</scope>
    <source>
        <strain evidence="1 2">ATCC 49505</strain>
    </source>
</reference>
<dbReference type="AlphaFoldDB" id="A0A0W0VSE0"/>
<dbReference type="STRING" id="45068.Llon_0306"/>
<name>A0A0W0VSE0_9GAMM</name>
<organism evidence="1 2">
    <name type="scientific">Legionella londiniensis</name>
    <dbReference type="NCBI Taxonomy" id="45068"/>
    <lineage>
        <taxon>Bacteria</taxon>
        <taxon>Pseudomonadati</taxon>
        <taxon>Pseudomonadota</taxon>
        <taxon>Gammaproteobacteria</taxon>
        <taxon>Legionellales</taxon>
        <taxon>Legionellaceae</taxon>
        <taxon>Legionella</taxon>
    </lineage>
</organism>
<comment type="caution">
    <text evidence="1">The sequence shown here is derived from an EMBL/GenBank/DDBJ whole genome shotgun (WGS) entry which is preliminary data.</text>
</comment>
<keyword evidence="2" id="KW-1185">Reference proteome</keyword>
<accession>A0A0W0VSE0</accession>
<dbReference type="EMBL" id="LNYK01000002">
    <property type="protein sequence ID" value="KTD23072.1"/>
    <property type="molecule type" value="Genomic_DNA"/>
</dbReference>
<evidence type="ECO:0000313" key="1">
    <source>
        <dbReference type="EMBL" id="KTD23072.1"/>
    </source>
</evidence>
<sequence length="943" mass="109921">MYAHRIKGFVKQLLCSDGVTEFDKEYIKTLEDMVLSLQSEDTLSEKQLREILLVFAQRWQLVTDTEYDYMINPKGINHYWIQLAKELAFETNRTYLQVLIPSATNIFDPLKRSPLIECSDLREFYLSHNGTTLHRTKGLFENIQQGKSFYTHESDQNQNIRPLTLSELFRIRKKTGAAFTFKNKKYSSFWNYLEREALPAWQKRGECPRHLLTDLLELVENYLDVENHDYKDFQNRFDNWLNTLYSCPVNDVNWLYGQKVSCNNKSDYLINVLIDLSRRECSPKLQRILALARWLCTFDPSLISKHPKLQGLYQELGLGPGLTAEILIDKLQKLAGEEVLQKGIHLVILQLKNTKKIDPFLIEKLQEIYAIRWLKILDTNLDYTRLQSEDNKEWILVAQTLAGAGYISKDYYRFLMPTLTHDEDAIQLVRLSNYPLSHYILSEDGKSLLLLDNCAAHFHANGTFYNCYTTPAVPLTRKELKRLGYSKPFEKYIHLIQSSSVRTDPPLQLRTVKAVYNLVNESCYSAGLMAGHNYDITQMQAAERAYLKFYSEFNQLPFAERENLIKQQIIMRGVKKSFAEVLQGVTEGNCIALSGKYFAQMVMDYAPFWDFTEEVERHFSVSEMRQASQGKVFLDYGNIDDQEALRRLLILTAAVMVRKFYYWPFSHCTLYAYDFSNTVPDEINEIFSRIIPILNASNYAKARAVYVAIIESAVKPLREVNWWIRLRLNQATLSWINSIGDGSFFEQKNIWFEPESLFSALWLCCNHNPKLRQLLSNIMDQQINIALKPMDENLKRLQINILFLKFLETLGEKEKQEILEQLEKKAKMPLDRQEYYKSCAEFLTYRIISEEKGWSSKQSSIRFFSNASPSNRLSRQQIQKKLAIEPNVQFESLNSLISMLQIRLESELECSFAVDKYWQSITGRSLNVPISAVNNGIPKLKSY</sequence>